<dbReference type="Gene3D" id="2.40.160.60">
    <property type="entry name" value="Outer membrane protein transport protein (OMPP1/FadL/TodX)"/>
    <property type="match status" value="1"/>
</dbReference>
<sequence length="171" mass="19189">MLGIGFSRNFSDKFSLGVQLDYYAAYFAASDKYYGAFFPQIGLNASLSPDLHLGFSTFNPFQSIIKAVETSKRIPSVFSLGVEYYLSPNLNFKAQVDKEISSNFRTALGAEYSLLNFLTVKAGAYHTDYLVPCFGFSTEFSSFSFNLNTELHPLLGLVSMDSVRFFFKKNK</sequence>
<comment type="caution">
    <text evidence="1">The sequence shown here is derived from an EMBL/GenBank/DDBJ whole genome shotgun (WGS) entry which is preliminary data.</text>
</comment>
<reference evidence="1" key="1">
    <citation type="submission" date="2019-08" db="EMBL/GenBank/DDBJ databases">
        <authorList>
            <person name="Kucharzyk K."/>
            <person name="Murdoch R.W."/>
            <person name="Higgins S."/>
            <person name="Loffler F."/>
        </authorList>
    </citation>
    <scope>NUCLEOTIDE SEQUENCE</scope>
</reference>
<evidence type="ECO:0008006" key="2">
    <source>
        <dbReference type="Google" id="ProtNLM"/>
    </source>
</evidence>
<proteinExistence type="predicted"/>
<gene>
    <name evidence="1" type="ORF">SDC9_199576</name>
</gene>
<accession>A0A645IKT8</accession>
<dbReference type="SUPFAM" id="SSF56935">
    <property type="entry name" value="Porins"/>
    <property type="match status" value="1"/>
</dbReference>
<dbReference type="AlphaFoldDB" id="A0A645IKT8"/>
<evidence type="ECO:0000313" key="1">
    <source>
        <dbReference type="EMBL" id="MPN51925.1"/>
    </source>
</evidence>
<name>A0A645IKT8_9ZZZZ</name>
<organism evidence="1">
    <name type="scientific">bioreactor metagenome</name>
    <dbReference type="NCBI Taxonomy" id="1076179"/>
    <lineage>
        <taxon>unclassified sequences</taxon>
        <taxon>metagenomes</taxon>
        <taxon>ecological metagenomes</taxon>
    </lineage>
</organism>
<dbReference type="EMBL" id="VSSQ01117506">
    <property type="protein sequence ID" value="MPN51925.1"/>
    <property type="molecule type" value="Genomic_DNA"/>
</dbReference>
<protein>
    <recommendedName>
        <fullName evidence="2">DUF5723 domain-containing protein</fullName>
    </recommendedName>
</protein>